<comment type="caution">
    <text evidence="2">The sequence shown here is derived from an EMBL/GenBank/DDBJ whole genome shotgun (WGS) entry which is preliminary data.</text>
</comment>
<gene>
    <name evidence="2" type="ORF">ACFFIX_27090</name>
</gene>
<keyword evidence="1" id="KW-0472">Membrane</keyword>
<feature type="transmembrane region" description="Helical" evidence="1">
    <location>
        <begin position="41"/>
        <end position="61"/>
    </location>
</feature>
<evidence type="ECO:0000313" key="2">
    <source>
        <dbReference type="EMBL" id="MFC0274970.1"/>
    </source>
</evidence>
<proteinExistence type="predicted"/>
<dbReference type="Proteomes" id="UP001589854">
    <property type="component" value="Unassembled WGS sequence"/>
</dbReference>
<evidence type="ECO:0000256" key="1">
    <source>
        <dbReference type="SAM" id="Phobius"/>
    </source>
</evidence>
<name>A0ABV6GMP4_9BACI</name>
<dbReference type="RefSeq" id="WP_378939734.1">
    <property type="nucleotide sequence ID" value="NZ_JBHLVO010000060.1"/>
</dbReference>
<accession>A0ABV6GMP4</accession>
<dbReference type="EMBL" id="JBHLVO010000060">
    <property type="protein sequence ID" value="MFC0274970.1"/>
    <property type="molecule type" value="Genomic_DNA"/>
</dbReference>
<reference evidence="2 3" key="1">
    <citation type="submission" date="2024-09" db="EMBL/GenBank/DDBJ databases">
        <authorList>
            <person name="Sun Q."/>
            <person name="Mori K."/>
        </authorList>
    </citation>
    <scope>NUCLEOTIDE SEQUENCE [LARGE SCALE GENOMIC DNA]</scope>
    <source>
        <strain evidence="2 3">CCM 7228</strain>
    </source>
</reference>
<keyword evidence="1" id="KW-1133">Transmembrane helix</keyword>
<feature type="non-terminal residue" evidence="2">
    <location>
        <position position="1"/>
    </location>
</feature>
<evidence type="ECO:0000313" key="3">
    <source>
        <dbReference type="Proteomes" id="UP001589854"/>
    </source>
</evidence>
<organism evidence="2 3">
    <name type="scientific">Metabacillus herbersteinensis</name>
    <dbReference type="NCBI Taxonomy" id="283816"/>
    <lineage>
        <taxon>Bacteria</taxon>
        <taxon>Bacillati</taxon>
        <taxon>Bacillota</taxon>
        <taxon>Bacilli</taxon>
        <taxon>Bacillales</taxon>
        <taxon>Bacillaceae</taxon>
        <taxon>Metabacillus</taxon>
    </lineage>
</organism>
<sequence length="84" mass="9024">EAISEEPGAGNPHAGFCGGLSRQLGGLSTRRVVRDDEPYSILFHLWMVLFLASSTISFLIVSHSASLPRHTGIKSKGMNSDAKI</sequence>
<keyword evidence="3" id="KW-1185">Reference proteome</keyword>
<keyword evidence="1" id="KW-0812">Transmembrane</keyword>
<protein>
    <submittedName>
        <fullName evidence="2">Uncharacterized protein</fullName>
    </submittedName>
</protein>